<dbReference type="Pfam" id="PF07110">
    <property type="entry name" value="EthD"/>
    <property type="match status" value="1"/>
</dbReference>
<dbReference type="Gene3D" id="3.30.70.100">
    <property type="match status" value="1"/>
</dbReference>
<evidence type="ECO:0000259" key="1">
    <source>
        <dbReference type="Pfam" id="PF07110"/>
    </source>
</evidence>
<dbReference type="InterPro" id="IPR011008">
    <property type="entry name" value="Dimeric_a/b-barrel"/>
</dbReference>
<protein>
    <submittedName>
        <fullName evidence="2">EthD family reductase</fullName>
    </submittedName>
</protein>
<dbReference type="NCBIfam" id="TIGR02118">
    <property type="entry name" value="EthD family reductase"/>
    <property type="match status" value="1"/>
</dbReference>
<keyword evidence="3" id="KW-1185">Reference proteome</keyword>
<feature type="domain" description="EthD" evidence="1">
    <location>
        <begin position="13"/>
        <end position="90"/>
    </location>
</feature>
<evidence type="ECO:0000313" key="3">
    <source>
        <dbReference type="Proteomes" id="UP001501612"/>
    </source>
</evidence>
<sequence>MTFQLTVLYGRPADPAAFDAYYAETHVPLANGLSGLTSYTTFKPGPGPDGAEPDTYLVANLTFTDADAFGAAMGSDHGRRTVADVENFATGGATMLMGDGVTTHA</sequence>
<dbReference type="PANTHER" id="PTHR40260">
    <property type="entry name" value="BLR8190 PROTEIN"/>
    <property type="match status" value="1"/>
</dbReference>
<dbReference type="EMBL" id="BAAAMY010000007">
    <property type="protein sequence ID" value="GAA1926101.1"/>
    <property type="molecule type" value="Genomic_DNA"/>
</dbReference>
<dbReference type="SUPFAM" id="SSF54909">
    <property type="entry name" value="Dimeric alpha+beta barrel"/>
    <property type="match status" value="1"/>
</dbReference>
<accession>A0ABN2PQZ0</accession>
<name>A0ABN2PQZ0_9ACTN</name>
<dbReference type="RefSeq" id="WP_344008379.1">
    <property type="nucleotide sequence ID" value="NZ_BAAAMY010000007.1"/>
</dbReference>
<proteinExistence type="predicted"/>
<comment type="caution">
    <text evidence="2">The sequence shown here is derived from an EMBL/GenBank/DDBJ whole genome shotgun (WGS) entry which is preliminary data.</text>
</comment>
<organism evidence="2 3">
    <name type="scientific">Nocardioides lentus</name>
    <dbReference type="NCBI Taxonomy" id="338077"/>
    <lineage>
        <taxon>Bacteria</taxon>
        <taxon>Bacillati</taxon>
        <taxon>Actinomycetota</taxon>
        <taxon>Actinomycetes</taxon>
        <taxon>Propionibacteriales</taxon>
        <taxon>Nocardioidaceae</taxon>
        <taxon>Nocardioides</taxon>
    </lineage>
</organism>
<dbReference type="Proteomes" id="UP001501612">
    <property type="component" value="Unassembled WGS sequence"/>
</dbReference>
<evidence type="ECO:0000313" key="2">
    <source>
        <dbReference type="EMBL" id="GAA1926101.1"/>
    </source>
</evidence>
<reference evidence="2 3" key="1">
    <citation type="journal article" date="2019" name="Int. J. Syst. Evol. Microbiol.">
        <title>The Global Catalogue of Microorganisms (GCM) 10K type strain sequencing project: providing services to taxonomists for standard genome sequencing and annotation.</title>
        <authorList>
            <consortium name="The Broad Institute Genomics Platform"/>
            <consortium name="The Broad Institute Genome Sequencing Center for Infectious Disease"/>
            <person name="Wu L."/>
            <person name="Ma J."/>
        </authorList>
    </citation>
    <scope>NUCLEOTIDE SEQUENCE [LARGE SCALE GENOMIC DNA]</scope>
    <source>
        <strain evidence="2 3">JCM 14046</strain>
    </source>
</reference>
<gene>
    <name evidence="2" type="ORF">GCM10009737_29910</name>
</gene>
<dbReference type="InterPro" id="IPR009799">
    <property type="entry name" value="EthD_dom"/>
</dbReference>
<dbReference type="PANTHER" id="PTHR40260:SF2">
    <property type="entry name" value="BLR8190 PROTEIN"/>
    <property type="match status" value="1"/>
</dbReference>